<dbReference type="EMBL" id="UINC01018758">
    <property type="protein sequence ID" value="SVA79055.1"/>
    <property type="molecule type" value="Genomic_DNA"/>
</dbReference>
<organism evidence="1">
    <name type="scientific">marine metagenome</name>
    <dbReference type="NCBI Taxonomy" id="408172"/>
    <lineage>
        <taxon>unclassified sequences</taxon>
        <taxon>metagenomes</taxon>
        <taxon>ecological metagenomes</taxon>
    </lineage>
</organism>
<dbReference type="InterPro" id="IPR016181">
    <property type="entry name" value="Acyl_CoA_acyltransferase"/>
</dbReference>
<sequence>MTSWDVVIVEDLDSALVDQVADFFNEHFPGTYWPSCDPEVFRWKIGDSNPAGRGILALAMCEGVIAGVMTATRKQLMLSGQTVTAAEVGDTFTNPAFRRAGQARVLAGGTQGFDEYLNRSVFGRLVNDVTDQLLRDGVEIVYGTPNDQSRPGYLRRGQYILHEELNISFWHRPSLAVFQKKFPGQMIGGVLHSAFARLRRPTSPTDSSIELERISLSGRLPDSLLREFDNLWDGLTKPPGLCLTQNGKYVQHRYADHPSGSFVAHLIRRDRTLIGFVISRHLKKVDDPGTLGIADWVLQDGEDEKVLAWAIDCVSAEANPDESPALWSDNSFLRRSTLRRMGFFRNGPIAFIRAVNHNLGEAKATSLSADLRLGWSDNV</sequence>
<protein>
    <submittedName>
        <fullName evidence="1">Uncharacterized protein</fullName>
    </submittedName>
</protein>
<dbReference type="AlphaFoldDB" id="A0A381YPY0"/>
<reference evidence="1" key="1">
    <citation type="submission" date="2018-05" db="EMBL/GenBank/DDBJ databases">
        <authorList>
            <person name="Lanie J.A."/>
            <person name="Ng W.-L."/>
            <person name="Kazmierczak K.M."/>
            <person name="Andrzejewski T.M."/>
            <person name="Davidsen T.M."/>
            <person name="Wayne K.J."/>
            <person name="Tettelin H."/>
            <person name="Glass J.I."/>
            <person name="Rusch D."/>
            <person name="Podicherti R."/>
            <person name="Tsui H.-C.T."/>
            <person name="Winkler M.E."/>
        </authorList>
    </citation>
    <scope>NUCLEOTIDE SEQUENCE</scope>
</reference>
<gene>
    <name evidence="1" type="ORF">METZ01_LOCUS131909</name>
</gene>
<evidence type="ECO:0000313" key="1">
    <source>
        <dbReference type="EMBL" id="SVA79055.1"/>
    </source>
</evidence>
<dbReference type="Gene3D" id="3.40.630.30">
    <property type="match status" value="1"/>
</dbReference>
<name>A0A381YPY0_9ZZZZ</name>
<proteinExistence type="predicted"/>
<dbReference type="SUPFAM" id="SSF55729">
    <property type="entry name" value="Acyl-CoA N-acyltransferases (Nat)"/>
    <property type="match status" value="1"/>
</dbReference>
<accession>A0A381YPY0</accession>